<dbReference type="PANTHER" id="PTHR35897:SF1">
    <property type="entry name" value="METHYLTRANSFERASE AUSD"/>
    <property type="match status" value="1"/>
</dbReference>
<proteinExistence type="predicted"/>
<reference evidence="3" key="1">
    <citation type="submission" date="2022-08" db="EMBL/GenBank/DDBJ databases">
        <authorList>
            <consortium name="DOE Joint Genome Institute"/>
            <person name="Min B."/>
            <person name="Riley R."/>
            <person name="Sierra-Patev S."/>
            <person name="Naranjo-Ortiz M."/>
            <person name="Looney B."/>
            <person name="Konkel Z."/>
            <person name="Slot J.C."/>
            <person name="Sakamoto Y."/>
            <person name="Steenwyk J.L."/>
            <person name="Rokas A."/>
            <person name="Carro J."/>
            <person name="Camarero S."/>
            <person name="Ferreira P."/>
            <person name="Molpeceres G."/>
            <person name="Ruiz-Duenas F.J."/>
            <person name="Serrano A."/>
            <person name="Henrissat B."/>
            <person name="Drula E."/>
            <person name="Hughes K.W."/>
            <person name="Mata J.L."/>
            <person name="Ishikawa N.K."/>
            <person name="Vargas-Isla R."/>
            <person name="Ushijima S."/>
            <person name="Smith C.A."/>
            <person name="Ahrendt S."/>
            <person name="Andreopoulos W."/>
            <person name="He G."/>
            <person name="Labutti K."/>
            <person name="Lipzen A."/>
            <person name="Ng V."/>
            <person name="Sandor L."/>
            <person name="Barry K."/>
            <person name="Martinez A.T."/>
            <person name="Xiao Y."/>
            <person name="Gibbons J.G."/>
            <person name="Terashima K."/>
            <person name="Hibbett D.S."/>
            <person name="Grigoriev I.V."/>
        </authorList>
    </citation>
    <scope>NUCLEOTIDE SEQUENCE</scope>
    <source>
        <strain evidence="3">TFB9207</strain>
    </source>
</reference>
<dbReference type="PANTHER" id="PTHR35897">
    <property type="entry name" value="METHYLTRANSFERASE AUSD"/>
    <property type="match status" value="1"/>
</dbReference>
<evidence type="ECO:0000313" key="3">
    <source>
        <dbReference type="EMBL" id="KAJ3834310.1"/>
    </source>
</evidence>
<dbReference type="GO" id="GO:0016740">
    <property type="term" value="F:transferase activity"/>
    <property type="evidence" value="ECO:0007669"/>
    <property type="project" value="UniProtKB-KW"/>
</dbReference>
<evidence type="ECO:0000256" key="2">
    <source>
        <dbReference type="ARBA" id="ARBA00022691"/>
    </source>
</evidence>
<sequence length="248" mass="27863">MTTINEKWMETCGRTTAAFPESWSFERKSIYSMSTAVKNLQHFNTITFPYPCIRIFEFTRSKLGRLPAYPRLLKLGKERKDACYPLGNDVRKAIQDGFPLWLQTFAEVRDCDILHPGFLMPVVPFTKETLPTTSIPSLSALHGHVSAIFTGAFFHLFNEEQQELIVRTLAGLLSPEPGSLVLGVQGGINVLLFAGELEGIMLWEGIFGKGSVEVEARVRREVGGGSFFDMYPGNKDPYHVLERSVTRL</sequence>
<organism evidence="3 4">
    <name type="scientific">Lentinula raphanica</name>
    <dbReference type="NCBI Taxonomy" id="153919"/>
    <lineage>
        <taxon>Eukaryota</taxon>
        <taxon>Fungi</taxon>
        <taxon>Dikarya</taxon>
        <taxon>Basidiomycota</taxon>
        <taxon>Agaricomycotina</taxon>
        <taxon>Agaricomycetes</taxon>
        <taxon>Agaricomycetidae</taxon>
        <taxon>Agaricales</taxon>
        <taxon>Marasmiineae</taxon>
        <taxon>Omphalotaceae</taxon>
        <taxon>Lentinula</taxon>
    </lineage>
</organism>
<dbReference type="AlphaFoldDB" id="A0AA38P177"/>
<protein>
    <submittedName>
        <fullName evidence="3">Uncharacterized protein</fullName>
    </submittedName>
</protein>
<keyword evidence="2" id="KW-0949">S-adenosyl-L-methionine</keyword>
<accession>A0AA38P177</accession>
<evidence type="ECO:0000256" key="1">
    <source>
        <dbReference type="ARBA" id="ARBA00022679"/>
    </source>
</evidence>
<dbReference type="InterPro" id="IPR051654">
    <property type="entry name" value="Meroterpenoid_MTases"/>
</dbReference>
<comment type="caution">
    <text evidence="3">The sequence shown here is derived from an EMBL/GenBank/DDBJ whole genome shotgun (WGS) entry which is preliminary data.</text>
</comment>
<dbReference type="EMBL" id="MU806550">
    <property type="protein sequence ID" value="KAJ3834310.1"/>
    <property type="molecule type" value="Genomic_DNA"/>
</dbReference>
<keyword evidence="1" id="KW-0808">Transferase</keyword>
<name>A0AA38P177_9AGAR</name>
<evidence type="ECO:0000313" key="4">
    <source>
        <dbReference type="Proteomes" id="UP001163846"/>
    </source>
</evidence>
<keyword evidence="4" id="KW-1185">Reference proteome</keyword>
<gene>
    <name evidence="3" type="ORF">F5878DRAFT_654016</name>
</gene>
<dbReference type="Proteomes" id="UP001163846">
    <property type="component" value="Unassembled WGS sequence"/>
</dbReference>